<reference evidence="3 4" key="1">
    <citation type="journal article" date="2013" name="J. Microbiol.">
        <title>Lysinibacillus chungkukjangi sp. nov., isolated from Chungkukjang, Korean fermented soybean food.</title>
        <authorList>
            <person name="Kim S.J."/>
            <person name="Jang Y.H."/>
            <person name="Hamada M."/>
            <person name="Ahn J.H."/>
            <person name="Weon H.Y."/>
            <person name="Suzuki K."/>
            <person name="Whang K.S."/>
            <person name="Kwon S.W."/>
        </authorList>
    </citation>
    <scope>NUCLEOTIDE SEQUENCE [LARGE SCALE GENOMIC DNA]</scope>
    <source>
        <strain evidence="3 4">MCCC 1A12701</strain>
    </source>
</reference>
<feature type="region of interest" description="Disordered" evidence="1">
    <location>
        <begin position="125"/>
        <end position="148"/>
    </location>
</feature>
<dbReference type="RefSeq" id="WP_124763985.1">
    <property type="nucleotide sequence ID" value="NZ_JAFBDY010000005.1"/>
</dbReference>
<keyword evidence="4" id="KW-1185">Reference proteome</keyword>
<dbReference type="Proteomes" id="UP000274033">
    <property type="component" value="Unassembled WGS sequence"/>
</dbReference>
<gene>
    <name evidence="3" type="ORF">EBB45_08130</name>
</gene>
<evidence type="ECO:0000256" key="2">
    <source>
        <dbReference type="SAM" id="Phobius"/>
    </source>
</evidence>
<dbReference type="AlphaFoldDB" id="A0A3N9UHF8"/>
<keyword evidence="2" id="KW-1133">Transmembrane helix</keyword>
<feature type="transmembrane region" description="Helical" evidence="2">
    <location>
        <begin position="6"/>
        <end position="23"/>
    </location>
</feature>
<keyword evidence="2" id="KW-0812">Transmembrane</keyword>
<protein>
    <recommendedName>
        <fullName evidence="5">Swarming motility protein SwrB</fullName>
    </recommendedName>
</protein>
<name>A0A3N9UHF8_9BACI</name>
<accession>A0A3N9UHF8</accession>
<keyword evidence="2" id="KW-0472">Membrane</keyword>
<evidence type="ECO:0000256" key="1">
    <source>
        <dbReference type="SAM" id="MobiDB-lite"/>
    </source>
</evidence>
<organism evidence="3 4">
    <name type="scientific">Lysinibacillus composti</name>
    <dbReference type="NCBI Taxonomy" id="720633"/>
    <lineage>
        <taxon>Bacteria</taxon>
        <taxon>Bacillati</taxon>
        <taxon>Bacillota</taxon>
        <taxon>Bacilli</taxon>
        <taxon>Bacillales</taxon>
        <taxon>Bacillaceae</taxon>
        <taxon>Lysinibacillus</taxon>
    </lineage>
</organism>
<evidence type="ECO:0008006" key="5">
    <source>
        <dbReference type="Google" id="ProtNLM"/>
    </source>
</evidence>
<dbReference type="EMBL" id="RRCT01000006">
    <property type="protein sequence ID" value="RQW74938.1"/>
    <property type="molecule type" value="Genomic_DNA"/>
</dbReference>
<proteinExistence type="predicted"/>
<evidence type="ECO:0000313" key="4">
    <source>
        <dbReference type="Proteomes" id="UP000274033"/>
    </source>
</evidence>
<dbReference type="OrthoDB" id="1708317at2"/>
<comment type="caution">
    <text evidence="3">The sequence shown here is derived from an EMBL/GenBank/DDBJ whole genome shotgun (WGS) entry which is preliminary data.</text>
</comment>
<evidence type="ECO:0000313" key="3">
    <source>
        <dbReference type="EMBL" id="RQW74938.1"/>
    </source>
</evidence>
<sequence length="198" mass="22798">MVAILIVLLIISQLISFYFIILLNTKVAKFKELEVRQDKLIREMDDAISVYLMEMREENNRLIQELTKVKSKNGQQSMQPFNNEQIVGLPEVVQQKVQKETQENEITHAPKIAVPKSIVKNAYNRQKTQPAKAETAGNQPQKEDRNKGSLDHLLVDESEKSFEQQVIKLHHDGKSIEEIAKITQKGKTEIELLLKFHV</sequence>